<dbReference type="AlphaFoldDB" id="B8BZC1"/>
<organism evidence="1 2">
    <name type="scientific">Thalassiosira pseudonana</name>
    <name type="common">Marine diatom</name>
    <name type="synonym">Cyclotella nana</name>
    <dbReference type="NCBI Taxonomy" id="35128"/>
    <lineage>
        <taxon>Eukaryota</taxon>
        <taxon>Sar</taxon>
        <taxon>Stramenopiles</taxon>
        <taxon>Ochrophyta</taxon>
        <taxon>Bacillariophyta</taxon>
        <taxon>Coscinodiscophyceae</taxon>
        <taxon>Thalassiosirophycidae</taxon>
        <taxon>Thalassiosirales</taxon>
        <taxon>Thalassiosiraceae</taxon>
        <taxon>Thalassiosira</taxon>
    </lineage>
</organism>
<dbReference type="EMBL" id="CM000641">
    <property type="protein sequence ID" value="EED93325.1"/>
    <property type="molecule type" value="Genomic_DNA"/>
</dbReference>
<dbReference type="Proteomes" id="UP000001449">
    <property type="component" value="Chromosome 4"/>
</dbReference>
<evidence type="ECO:0000313" key="1">
    <source>
        <dbReference type="EMBL" id="EED93325.1"/>
    </source>
</evidence>
<name>B8BZC1_THAPS</name>
<keyword evidence="2" id="KW-1185">Reference proteome</keyword>
<dbReference type="KEGG" id="tps:THAPSDRAFT_22261"/>
<sequence>MSRLAIAAADWMEEEEDELFSYWDRFDDAKSNAKQKDRIAKTSTVTSLFTTDTESNLLKTTISTEERLDRYFKSRGIDKSLEKKHSKDIERAMQYATNSALCPMDAIQELEKVQPYMQIGSNIGGSALLELAYAYQVHGDIDEMVTICNMIIENNPLRELRKQAKQLKQEPEKYGKKYERKNFWTSFDSLWS</sequence>
<gene>
    <name evidence="1" type="ORF">THAPSDRAFT_22261</name>
</gene>
<reference evidence="1 2" key="1">
    <citation type="journal article" date="2004" name="Science">
        <title>The genome of the diatom Thalassiosira pseudonana: ecology, evolution, and metabolism.</title>
        <authorList>
            <person name="Armbrust E.V."/>
            <person name="Berges J.A."/>
            <person name="Bowler C."/>
            <person name="Green B.R."/>
            <person name="Martinez D."/>
            <person name="Putnam N.H."/>
            <person name="Zhou S."/>
            <person name="Allen A.E."/>
            <person name="Apt K.E."/>
            <person name="Bechner M."/>
            <person name="Brzezinski M.A."/>
            <person name="Chaal B.K."/>
            <person name="Chiovitti A."/>
            <person name="Davis A.K."/>
            <person name="Demarest M.S."/>
            <person name="Detter J.C."/>
            <person name="Glavina T."/>
            <person name="Goodstein D."/>
            <person name="Hadi M.Z."/>
            <person name="Hellsten U."/>
            <person name="Hildebrand M."/>
            <person name="Jenkins B.D."/>
            <person name="Jurka J."/>
            <person name="Kapitonov V.V."/>
            <person name="Kroger N."/>
            <person name="Lau W.W."/>
            <person name="Lane T.W."/>
            <person name="Larimer F.W."/>
            <person name="Lippmeier J.C."/>
            <person name="Lucas S."/>
            <person name="Medina M."/>
            <person name="Montsant A."/>
            <person name="Obornik M."/>
            <person name="Parker M.S."/>
            <person name="Palenik B."/>
            <person name="Pazour G.J."/>
            <person name="Richardson P.M."/>
            <person name="Rynearson T.A."/>
            <person name="Saito M.A."/>
            <person name="Schwartz D.C."/>
            <person name="Thamatrakoln K."/>
            <person name="Valentin K."/>
            <person name="Vardi A."/>
            <person name="Wilkerson F.P."/>
            <person name="Rokhsar D.S."/>
        </authorList>
    </citation>
    <scope>NUCLEOTIDE SEQUENCE [LARGE SCALE GENOMIC DNA]</scope>
    <source>
        <strain evidence="1 2">CCMP1335</strain>
    </source>
</reference>
<dbReference type="RefSeq" id="XP_002289788.1">
    <property type="nucleotide sequence ID" value="XM_002289752.1"/>
</dbReference>
<reference evidence="1 2" key="2">
    <citation type="journal article" date="2008" name="Nature">
        <title>The Phaeodactylum genome reveals the evolutionary history of diatom genomes.</title>
        <authorList>
            <person name="Bowler C."/>
            <person name="Allen A.E."/>
            <person name="Badger J.H."/>
            <person name="Grimwood J."/>
            <person name="Jabbari K."/>
            <person name="Kuo A."/>
            <person name="Maheswari U."/>
            <person name="Martens C."/>
            <person name="Maumus F."/>
            <person name="Otillar R.P."/>
            <person name="Rayko E."/>
            <person name="Salamov A."/>
            <person name="Vandepoele K."/>
            <person name="Beszteri B."/>
            <person name="Gruber A."/>
            <person name="Heijde M."/>
            <person name="Katinka M."/>
            <person name="Mock T."/>
            <person name="Valentin K."/>
            <person name="Verret F."/>
            <person name="Berges J.A."/>
            <person name="Brownlee C."/>
            <person name="Cadoret J.P."/>
            <person name="Chiovitti A."/>
            <person name="Choi C.J."/>
            <person name="Coesel S."/>
            <person name="De Martino A."/>
            <person name="Detter J.C."/>
            <person name="Durkin C."/>
            <person name="Falciatore A."/>
            <person name="Fournet J."/>
            <person name="Haruta M."/>
            <person name="Huysman M.J."/>
            <person name="Jenkins B.D."/>
            <person name="Jiroutova K."/>
            <person name="Jorgensen R.E."/>
            <person name="Joubert Y."/>
            <person name="Kaplan A."/>
            <person name="Kroger N."/>
            <person name="Kroth P.G."/>
            <person name="La Roche J."/>
            <person name="Lindquist E."/>
            <person name="Lommer M."/>
            <person name="Martin-Jezequel V."/>
            <person name="Lopez P.J."/>
            <person name="Lucas S."/>
            <person name="Mangogna M."/>
            <person name="McGinnis K."/>
            <person name="Medlin L.K."/>
            <person name="Montsant A."/>
            <person name="Oudot-Le Secq M.P."/>
            <person name="Napoli C."/>
            <person name="Obornik M."/>
            <person name="Parker M.S."/>
            <person name="Petit J.L."/>
            <person name="Porcel B.M."/>
            <person name="Poulsen N."/>
            <person name="Robison M."/>
            <person name="Rychlewski L."/>
            <person name="Rynearson T.A."/>
            <person name="Schmutz J."/>
            <person name="Shapiro H."/>
            <person name="Siaut M."/>
            <person name="Stanley M."/>
            <person name="Sussman M.R."/>
            <person name="Taylor A.R."/>
            <person name="Vardi A."/>
            <person name="von Dassow P."/>
            <person name="Vyverman W."/>
            <person name="Willis A."/>
            <person name="Wyrwicz L.S."/>
            <person name="Rokhsar D.S."/>
            <person name="Weissenbach J."/>
            <person name="Armbrust E.V."/>
            <person name="Green B.R."/>
            <person name="Van de Peer Y."/>
            <person name="Grigoriev I.V."/>
        </authorList>
    </citation>
    <scope>NUCLEOTIDE SEQUENCE [LARGE SCALE GENOMIC DNA]</scope>
    <source>
        <strain evidence="1 2">CCMP1335</strain>
    </source>
</reference>
<protein>
    <submittedName>
        <fullName evidence="1">Uncharacterized protein</fullName>
    </submittedName>
</protein>
<proteinExistence type="predicted"/>
<dbReference type="PaxDb" id="35128-Thaps22261"/>
<dbReference type="HOGENOM" id="CLU_1417796_0_0_1"/>
<dbReference type="GeneID" id="7453380"/>
<evidence type="ECO:0000313" key="2">
    <source>
        <dbReference type="Proteomes" id="UP000001449"/>
    </source>
</evidence>
<dbReference type="InParanoid" id="B8BZC1"/>
<accession>B8BZC1</accession>